<accession>A0A172TSH3</accession>
<dbReference type="AlphaFoldDB" id="A0A172TSH3"/>
<organism evidence="1 2">
    <name type="scientific">Flavisolibacter tropicus</name>
    <dbReference type="NCBI Taxonomy" id="1492898"/>
    <lineage>
        <taxon>Bacteria</taxon>
        <taxon>Pseudomonadati</taxon>
        <taxon>Bacteroidota</taxon>
        <taxon>Chitinophagia</taxon>
        <taxon>Chitinophagales</taxon>
        <taxon>Chitinophagaceae</taxon>
        <taxon>Flavisolibacter</taxon>
    </lineage>
</organism>
<reference evidence="2" key="1">
    <citation type="submission" date="2015-01" db="EMBL/GenBank/DDBJ databases">
        <title>Flavisolibacter sp./LCS9/ whole genome sequencing.</title>
        <authorList>
            <person name="Kim M.K."/>
            <person name="Srinivasan S."/>
            <person name="Lee J.-J."/>
        </authorList>
    </citation>
    <scope>NUCLEOTIDE SEQUENCE [LARGE SCALE GENOMIC DNA]</scope>
    <source>
        <strain evidence="2">LCS9</strain>
    </source>
</reference>
<proteinExistence type="predicted"/>
<dbReference type="KEGG" id="fla:SY85_03580"/>
<evidence type="ECO:0000313" key="1">
    <source>
        <dbReference type="EMBL" id="ANE49713.1"/>
    </source>
</evidence>
<dbReference type="EMBL" id="CP011390">
    <property type="protein sequence ID" value="ANE49713.1"/>
    <property type="molecule type" value="Genomic_DNA"/>
</dbReference>
<evidence type="ECO:0000313" key="2">
    <source>
        <dbReference type="Proteomes" id="UP000077177"/>
    </source>
</evidence>
<sequence length="78" mass="8852">MAGKEQGNKEQGMMKAEGMELGGRGDAPFDRPWIKFMVTARDFTLAACTITIASKILHCVQYDKIKRLNYIRRDESVN</sequence>
<name>A0A172TSH3_9BACT</name>
<keyword evidence="2" id="KW-1185">Reference proteome</keyword>
<dbReference type="Proteomes" id="UP000077177">
    <property type="component" value="Chromosome"/>
</dbReference>
<gene>
    <name evidence="1" type="ORF">SY85_03580</name>
</gene>
<protein>
    <submittedName>
        <fullName evidence="1">Uncharacterized protein</fullName>
    </submittedName>
</protein>
<reference evidence="1 2" key="2">
    <citation type="journal article" date="2016" name="Int. J. Syst. Evol. Microbiol.">
        <title>Flavisolibacter tropicus sp. nov., isolated from tropical soil.</title>
        <authorList>
            <person name="Lee J.J."/>
            <person name="Kang M.S."/>
            <person name="Kim G.S."/>
            <person name="Lee C.S."/>
            <person name="Lim S."/>
            <person name="Lee J."/>
            <person name="Roh S.H."/>
            <person name="Kang H."/>
            <person name="Ha J.M."/>
            <person name="Bae S."/>
            <person name="Jung H.Y."/>
            <person name="Kim M.K."/>
        </authorList>
    </citation>
    <scope>NUCLEOTIDE SEQUENCE [LARGE SCALE GENOMIC DNA]</scope>
    <source>
        <strain evidence="1 2">LCS9</strain>
    </source>
</reference>